<evidence type="ECO:0000313" key="2">
    <source>
        <dbReference type="Proteomes" id="UP000010556"/>
    </source>
</evidence>
<dbReference type="Proteomes" id="UP000010556">
    <property type="component" value="Unassembled WGS sequence"/>
</dbReference>
<keyword evidence="2" id="KW-1185">Reference proteome</keyword>
<gene>
    <name evidence="1" type="ORF">MDA_GLEAN10022534</name>
</gene>
<organism evidence="1 2">
    <name type="scientific">Myotis davidii</name>
    <name type="common">David's myotis</name>
    <dbReference type="NCBI Taxonomy" id="225400"/>
    <lineage>
        <taxon>Eukaryota</taxon>
        <taxon>Metazoa</taxon>
        <taxon>Chordata</taxon>
        <taxon>Craniata</taxon>
        <taxon>Vertebrata</taxon>
        <taxon>Euteleostomi</taxon>
        <taxon>Mammalia</taxon>
        <taxon>Eutheria</taxon>
        <taxon>Laurasiatheria</taxon>
        <taxon>Chiroptera</taxon>
        <taxon>Yangochiroptera</taxon>
        <taxon>Vespertilionidae</taxon>
        <taxon>Myotis</taxon>
    </lineage>
</organism>
<proteinExistence type="predicted"/>
<reference evidence="2" key="1">
    <citation type="journal article" date="2013" name="Science">
        <title>Comparative analysis of bat genomes provides insight into the evolution of flight and immunity.</title>
        <authorList>
            <person name="Zhang G."/>
            <person name="Cowled C."/>
            <person name="Shi Z."/>
            <person name="Huang Z."/>
            <person name="Bishop-Lilly K.A."/>
            <person name="Fang X."/>
            <person name="Wynne J.W."/>
            <person name="Xiong Z."/>
            <person name="Baker M.L."/>
            <person name="Zhao W."/>
            <person name="Tachedjian M."/>
            <person name="Zhu Y."/>
            <person name="Zhou P."/>
            <person name="Jiang X."/>
            <person name="Ng J."/>
            <person name="Yang L."/>
            <person name="Wu L."/>
            <person name="Xiao J."/>
            <person name="Feng Y."/>
            <person name="Chen Y."/>
            <person name="Sun X."/>
            <person name="Zhang Y."/>
            <person name="Marsh G.A."/>
            <person name="Crameri G."/>
            <person name="Broder C.C."/>
            <person name="Frey K.G."/>
            <person name="Wang L.F."/>
            <person name="Wang J."/>
        </authorList>
    </citation>
    <scope>NUCLEOTIDE SEQUENCE [LARGE SCALE GENOMIC DNA]</scope>
</reference>
<accession>L5MF83</accession>
<dbReference type="AlphaFoldDB" id="L5MF83"/>
<protein>
    <submittedName>
        <fullName evidence="1">Uncharacterized protein</fullName>
    </submittedName>
</protein>
<name>L5MF83_MYODS</name>
<sequence length="120" mass="12117">MLMAPAPITPTDCVEPLGLVTAVGGNRAVLSVGASGSCCLDHPSGAGEVEKPSGVIRAEGRRLHLLMAPAVGVGGGSGTGCRCEWGGHQKQVLVPGKRRNSSFEGWVKTSVIISSTPGLA</sequence>
<evidence type="ECO:0000313" key="1">
    <source>
        <dbReference type="EMBL" id="ELK36398.1"/>
    </source>
</evidence>
<dbReference type="EMBL" id="KB101600">
    <property type="protein sequence ID" value="ELK36398.1"/>
    <property type="molecule type" value="Genomic_DNA"/>
</dbReference>